<proteinExistence type="predicted"/>
<feature type="transmembrane region" description="Helical" evidence="2">
    <location>
        <begin position="202"/>
        <end position="219"/>
    </location>
</feature>
<keyword evidence="2" id="KW-1133">Transmembrane helix</keyword>
<feature type="compositionally biased region" description="Low complexity" evidence="1">
    <location>
        <begin position="1"/>
        <end position="18"/>
    </location>
</feature>
<dbReference type="OrthoDB" id="7359894at2"/>
<evidence type="ECO:0000259" key="3">
    <source>
        <dbReference type="Pfam" id="PF04024"/>
    </source>
</evidence>
<feature type="transmembrane region" description="Helical" evidence="2">
    <location>
        <begin position="131"/>
        <end position="156"/>
    </location>
</feature>
<feature type="transmembrane region" description="Helical" evidence="2">
    <location>
        <begin position="176"/>
        <end position="195"/>
    </location>
</feature>
<dbReference type="AlphaFoldDB" id="A0A8B3FPY7"/>
<gene>
    <name evidence="4" type="ORF">D7U36_00025</name>
</gene>
<protein>
    <submittedName>
        <fullName evidence="4">PspC domain-containing protein</fullName>
    </submittedName>
</protein>
<reference evidence="4 5" key="1">
    <citation type="submission" date="2018-10" db="EMBL/GenBank/DDBJ databases">
        <title>Propionibacterium australiense Genome Sequencing and Assembly.</title>
        <authorList>
            <person name="Bernier A.-M."/>
            <person name="Bernard K."/>
        </authorList>
    </citation>
    <scope>NUCLEOTIDE SEQUENCE [LARGE SCALE GENOMIC DNA]</scope>
    <source>
        <strain evidence="4 5">NML98A078</strain>
    </source>
</reference>
<evidence type="ECO:0000313" key="5">
    <source>
        <dbReference type="Proteomes" id="UP000279336"/>
    </source>
</evidence>
<sequence length="450" mass="46366">MGRGEPAAGRQPPVRAPQRPCPAPRRRARPDSSRHNLCAPRDCAETTLPGIGREDDSEQGVISGGPAWAGPPTCTTLELMGNGHGLGDATASDTAPAPIRGPAGLIVRDPGNGVISGVCAGIAERTGLDPLLVRMVAVLAGLSAGLGIACYITLWLTTPTVHNPGKLPLPGIRGTGWFGFAVLLLVTCAGAVLVVRALVPLTWWPAALIALAIVVMRLARPAIDAHERRRRAAAAHPAPARSTRPVTIITWITLPAAAAAGAAMFLLVDARPLARVVCGVAAALGTIGAGLVLTSLWGISRLLRDVGAVLGVIILILDTPFITTLGLQTRSSGYDADQGWGSSDAVVVKDQNTILDLGSLPAQGSEVTVEVHDSSVHVIAPGNRTVTIEYSCFFSELTLPSGGGCASIGSGVWTNGITTGPGRTGGTEARSSAPLHVTVRLVRSQMEVTR</sequence>
<dbReference type="InterPro" id="IPR007168">
    <property type="entry name" value="Phageshock_PspC_N"/>
</dbReference>
<keyword evidence="2" id="KW-0812">Transmembrane</keyword>
<feature type="region of interest" description="Disordered" evidence="1">
    <location>
        <begin position="1"/>
        <end position="39"/>
    </location>
</feature>
<feature type="transmembrane region" description="Helical" evidence="2">
    <location>
        <begin position="248"/>
        <end position="268"/>
    </location>
</feature>
<dbReference type="Proteomes" id="UP000279336">
    <property type="component" value="Unassembled WGS sequence"/>
</dbReference>
<organism evidence="4 5">
    <name type="scientific">Propionibacterium australiense</name>
    <dbReference type="NCBI Taxonomy" id="119981"/>
    <lineage>
        <taxon>Bacteria</taxon>
        <taxon>Bacillati</taxon>
        <taxon>Actinomycetota</taxon>
        <taxon>Actinomycetes</taxon>
        <taxon>Propionibacteriales</taxon>
        <taxon>Propionibacteriaceae</taxon>
        <taxon>Propionibacterium</taxon>
    </lineage>
</organism>
<comment type="caution">
    <text evidence="4">The sequence shown here is derived from an EMBL/GenBank/DDBJ whole genome shotgun (WGS) entry which is preliminary data.</text>
</comment>
<accession>A0A8B3FPY7</accession>
<dbReference type="Pfam" id="PF04024">
    <property type="entry name" value="PspC"/>
    <property type="match status" value="1"/>
</dbReference>
<dbReference type="EMBL" id="RCIW01000001">
    <property type="protein sequence ID" value="RLP13113.1"/>
    <property type="molecule type" value="Genomic_DNA"/>
</dbReference>
<evidence type="ECO:0000256" key="1">
    <source>
        <dbReference type="SAM" id="MobiDB-lite"/>
    </source>
</evidence>
<feature type="transmembrane region" description="Helical" evidence="2">
    <location>
        <begin position="280"/>
        <end position="300"/>
    </location>
</feature>
<evidence type="ECO:0000256" key="2">
    <source>
        <dbReference type="SAM" id="Phobius"/>
    </source>
</evidence>
<feature type="domain" description="Phage shock protein PspC N-terminal" evidence="3">
    <location>
        <begin position="107"/>
        <end position="159"/>
    </location>
</feature>
<keyword evidence="2" id="KW-0472">Membrane</keyword>
<feature type="transmembrane region" description="Helical" evidence="2">
    <location>
        <begin position="306"/>
        <end position="327"/>
    </location>
</feature>
<evidence type="ECO:0000313" key="4">
    <source>
        <dbReference type="EMBL" id="RLP13113.1"/>
    </source>
</evidence>
<name>A0A8B3FPY7_9ACTN</name>